<comment type="caution">
    <text evidence="1">The sequence shown here is derived from an EMBL/GenBank/DDBJ whole genome shotgun (WGS) entry which is preliminary data.</text>
</comment>
<gene>
    <name evidence="1" type="ORF">QAD02_000659</name>
</gene>
<sequence>MSEDSRTIILSEDATRITSMLQYNPKTDQCVGLTLPLDELSMPICISYSAATIQQIESYLKQQNGSNSLYVYVAQPVAVDAPFFCVLAFGTDNKFTSSDALKRMAWITHLMEAEDIKVIGYASDGDRKMLRAHTASSGLGSSVPFFYTIDDVTVHFPELHINFDMDKFPFQDMLHIRTKFRNSGTQNSNSENWVGAHNSNSWRMPASLRCLRPPLGADERGYLHAP</sequence>
<keyword evidence="2" id="KW-1185">Reference proteome</keyword>
<name>A0ACC2NDY3_9HYME</name>
<dbReference type="EMBL" id="CM056743">
    <property type="protein sequence ID" value="KAJ8669400.1"/>
    <property type="molecule type" value="Genomic_DNA"/>
</dbReference>
<proteinExistence type="predicted"/>
<reference evidence="1" key="1">
    <citation type="submission" date="2023-04" db="EMBL/GenBank/DDBJ databases">
        <title>A chromosome-level genome assembly of the parasitoid wasp Eretmocerus hayati.</title>
        <authorList>
            <person name="Zhong Y."/>
            <person name="Liu S."/>
            <person name="Liu Y."/>
        </authorList>
    </citation>
    <scope>NUCLEOTIDE SEQUENCE</scope>
    <source>
        <strain evidence="1">ZJU_SS_LIU_2023</strain>
    </source>
</reference>
<protein>
    <submittedName>
        <fullName evidence="1">Uncharacterized protein</fullName>
    </submittedName>
</protein>
<organism evidence="1 2">
    <name type="scientific">Eretmocerus hayati</name>
    <dbReference type="NCBI Taxonomy" id="131215"/>
    <lineage>
        <taxon>Eukaryota</taxon>
        <taxon>Metazoa</taxon>
        <taxon>Ecdysozoa</taxon>
        <taxon>Arthropoda</taxon>
        <taxon>Hexapoda</taxon>
        <taxon>Insecta</taxon>
        <taxon>Pterygota</taxon>
        <taxon>Neoptera</taxon>
        <taxon>Endopterygota</taxon>
        <taxon>Hymenoptera</taxon>
        <taxon>Apocrita</taxon>
        <taxon>Proctotrupomorpha</taxon>
        <taxon>Chalcidoidea</taxon>
        <taxon>Aphelinidae</taxon>
        <taxon>Aphelininae</taxon>
        <taxon>Eretmocerus</taxon>
    </lineage>
</organism>
<dbReference type="Proteomes" id="UP001239111">
    <property type="component" value="Chromosome 3"/>
</dbReference>
<accession>A0ACC2NDY3</accession>
<evidence type="ECO:0000313" key="1">
    <source>
        <dbReference type="EMBL" id="KAJ8669400.1"/>
    </source>
</evidence>
<evidence type="ECO:0000313" key="2">
    <source>
        <dbReference type="Proteomes" id="UP001239111"/>
    </source>
</evidence>